<organism evidence="2 3">
    <name type="scientific">Arabis alpina</name>
    <name type="common">Alpine rock-cress</name>
    <dbReference type="NCBI Taxonomy" id="50452"/>
    <lineage>
        <taxon>Eukaryota</taxon>
        <taxon>Viridiplantae</taxon>
        <taxon>Streptophyta</taxon>
        <taxon>Embryophyta</taxon>
        <taxon>Tracheophyta</taxon>
        <taxon>Spermatophyta</taxon>
        <taxon>Magnoliopsida</taxon>
        <taxon>eudicotyledons</taxon>
        <taxon>Gunneridae</taxon>
        <taxon>Pentapetalae</taxon>
        <taxon>rosids</taxon>
        <taxon>malvids</taxon>
        <taxon>Brassicales</taxon>
        <taxon>Brassicaceae</taxon>
        <taxon>Arabideae</taxon>
        <taxon>Arabis</taxon>
    </lineage>
</organism>
<dbReference type="Pfam" id="PF07734">
    <property type="entry name" value="FBA_1"/>
    <property type="match status" value="1"/>
</dbReference>
<gene>
    <name evidence="2" type="ordered locus">AALP_Aa3g178600</name>
</gene>
<dbReference type="InterPro" id="IPR011043">
    <property type="entry name" value="Gal_Oxase/kelch_b-propeller"/>
</dbReference>
<feature type="domain" description="F-box" evidence="1">
    <location>
        <begin position="8"/>
        <end position="48"/>
    </location>
</feature>
<dbReference type="SUPFAM" id="SSF81383">
    <property type="entry name" value="F-box domain"/>
    <property type="match status" value="1"/>
</dbReference>
<accession>A0A087H9X7</accession>
<dbReference type="Gene3D" id="1.20.1280.50">
    <property type="match status" value="1"/>
</dbReference>
<protein>
    <recommendedName>
        <fullName evidence="1">F-box domain-containing protein</fullName>
    </recommendedName>
</protein>
<dbReference type="InterPro" id="IPR006527">
    <property type="entry name" value="F-box-assoc_dom_typ1"/>
</dbReference>
<name>A0A087H9X7_ARAAL</name>
<dbReference type="Pfam" id="PF00646">
    <property type="entry name" value="F-box"/>
    <property type="match status" value="1"/>
</dbReference>
<sequence length="388" mass="45141">MTTIRTQLPRDLVEEEILSRIPATSLKRLRSTCKRWNRLFKRDLRFARNHSDKSLKEFLVLILTHQFRICPMKLNLHGVTPSVEVKGELSLTDPHSNNSDQFDICEVFHCDGFLLCTDMSRLVVWNPITGQTRWIKGCRNENYSYVLGYCQDKESCVKRYKLLSYDCDGNNKYKPQIYDFSSDSWRILDHDIIDPGWRITPFSLKVSLKGNAYLFAKNEKNCISLLRFDFATEKSSGHVPLPYQCSRFQTLNISVVREEKISVLLQRNRTSKTEVWVTNKIDETKEVLWSKVLALDLSFDLQISREGRFLIDEEKKVVVCCERWIDPEDNDTVSKDMVYIVGEDNNVIQVDVGGDSSTIYGCWPLILNYVPSLVQIERARGNKRRRGD</sequence>
<dbReference type="AlphaFoldDB" id="A0A087H9X7"/>
<dbReference type="Proteomes" id="UP000029120">
    <property type="component" value="Chromosome 3"/>
</dbReference>
<dbReference type="SUPFAM" id="SSF50965">
    <property type="entry name" value="Galactose oxidase, central domain"/>
    <property type="match status" value="1"/>
</dbReference>
<dbReference type="InterPro" id="IPR001810">
    <property type="entry name" value="F-box_dom"/>
</dbReference>
<reference evidence="3" key="1">
    <citation type="journal article" date="2015" name="Nat. Plants">
        <title>Genome expansion of Arabis alpina linked with retrotransposition and reduced symmetric DNA methylation.</title>
        <authorList>
            <person name="Willing E.M."/>
            <person name="Rawat V."/>
            <person name="Mandakova T."/>
            <person name="Maumus F."/>
            <person name="James G.V."/>
            <person name="Nordstroem K.J."/>
            <person name="Becker C."/>
            <person name="Warthmann N."/>
            <person name="Chica C."/>
            <person name="Szarzynska B."/>
            <person name="Zytnicki M."/>
            <person name="Albani M.C."/>
            <person name="Kiefer C."/>
            <person name="Bergonzi S."/>
            <person name="Castaings L."/>
            <person name="Mateos J.L."/>
            <person name="Berns M.C."/>
            <person name="Bujdoso N."/>
            <person name="Piofczyk T."/>
            <person name="de Lorenzo L."/>
            <person name="Barrero-Sicilia C."/>
            <person name="Mateos I."/>
            <person name="Piednoel M."/>
            <person name="Hagmann J."/>
            <person name="Chen-Min-Tao R."/>
            <person name="Iglesias-Fernandez R."/>
            <person name="Schuster S.C."/>
            <person name="Alonso-Blanco C."/>
            <person name="Roudier F."/>
            <person name="Carbonero P."/>
            <person name="Paz-Ares J."/>
            <person name="Davis S.J."/>
            <person name="Pecinka A."/>
            <person name="Quesneville H."/>
            <person name="Colot V."/>
            <person name="Lysak M.A."/>
            <person name="Weigel D."/>
            <person name="Coupland G."/>
            <person name="Schneeberger K."/>
        </authorList>
    </citation>
    <scope>NUCLEOTIDE SEQUENCE [LARGE SCALE GENOMIC DNA]</scope>
    <source>
        <strain evidence="3">cv. Pajares</strain>
    </source>
</reference>
<dbReference type="InterPro" id="IPR017451">
    <property type="entry name" value="F-box-assoc_interact_dom"/>
</dbReference>
<dbReference type="OrthoDB" id="1036825at2759"/>
<evidence type="ECO:0000313" key="2">
    <source>
        <dbReference type="EMBL" id="KFK38929.1"/>
    </source>
</evidence>
<dbReference type="InterPro" id="IPR050796">
    <property type="entry name" value="SCF_F-box_component"/>
</dbReference>
<proteinExistence type="predicted"/>
<dbReference type="InterPro" id="IPR036047">
    <property type="entry name" value="F-box-like_dom_sf"/>
</dbReference>
<dbReference type="NCBIfam" id="TIGR01640">
    <property type="entry name" value="F_box_assoc_1"/>
    <property type="match status" value="1"/>
</dbReference>
<dbReference type="Gramene" id="KFK38929">
    <property type="protein sequence ID" value="KFK38929"/>
    <property type="gene ID" value="AALP_AA3G178600"/>
</dbReference>
<keyword evidence="3" id="KW-1185">Reference proteome</keyword>
<dbReference type="CDD" id="cd22157">
    <property type="entry name" value="F-box_AtFBW1-like"/>
    <property type="match status" value="1"/>
</dbReference>
<dbReference type="SMART" id="SM00256">
    <property type="entry name" value="FBOX"/>
    <property type="match status" value="1"/>
</dbReference>
<evidence type="ECO:0000259" key="1">
    <source>
        <dbReference type="SMART" id="SM00256"/>
    </source>
</evidence>
<evidence type="ECO:0000313" key="3">
    <source>
        <dbReference type="Proteomes" id="UP000029120"/>
    </source>
</evidence>
<dbReference type="EMBL" id="CM002871">
    <property type="protein sequence ID" value="KFK38929.1"/>
    <property type="molecule type" value="Genomic_DNA"/>
</dbReference>
<dbReference type="OMA" id="CCERWID"/>
<dbReference type="PANTHER" id="PTHR31672">
    <property type="entry name" value="BNACNNG10540D PROTEIN"/>
    <property type="match status" value="1"/>
</dbReference>
<dbReference type="PANTHER" id="PTHR31672:SF13">
    <property type="entry name" value="F-BOX PROTEIN CPR30-LIKE"/>
    <property type="match status" value="1"/>
</dbReference>